<feature type="transmembrane region" description="Helical" evidence="2">
    <location>
        <begin position="372"/>
        <end position="393"/>
    </location>
</feature>
<gene>
    <name evidence="3" type="ORF">COS59_00830</name>
</gene>
<feature type="transmembrane region" description="Helical" evidence="2">
    <location>
        <begin position="252"/>
        <end position="273"/>
    </location>
</feature>
<keyword evidence="2" id="KW-0472">Membrane</keyword>
<keyword evidence="2" id="KW-0812">Transmembrane</keyword>
<name>A0A2M7B810_9BACT</name>
<feature type="transmembrane region" description="Helical" evidence="2">
    <location>
        <begin position="280"/>
        <end position="301"/>
    </location>
</feature>
<feature type="transmembrane region" description="Helical" evidence="2">
    <location>
        <begin position="186"/>
        <end position="206"/>
    </location>
</feature>
<accession>A0A2M7B810</accession>
<feature type="compositionally biased region" description="Basic and acidic residues" evidence="1">
    <location>
        <begin position="68"/>
        <end position="77"/>
    </location>
</feature>
<feature type="region of interest" description="Disordered" evidence="1">
    <location>
        <begin position="440"/>
        <end position="462"/>
    </location>
</feature>
<keyword evidence="2" id="KW-1133">Transmembrane helix</keyword>
<dbReference type="AlphaFoldDB" id="A0A2M7B810"/>
<dbReference type="EMBL" id="PEVH01000026">
    <property type="protein sequence ID" value="PIU99233.1"/>
    <property type="molecule type" value="Genomic_DNA"/>
</dbReference>
<proteinExistence type="predicted"/>
<comment type="caution">
    <text evidence="3">The sequence shown here is derived from an EMBL/GenBank/DDBJ whole genome shotgun (WGS) entry which is preliminary data.</text>
</comment>
<evidence type="ECO:0000256" key="1">
    <source>
        <dbReference type="SAM" id="MobiDB-lite"/>
    </source>
</evidence>
<sequence>MSNLNKKIILLLIVATVMGALFTNGFSSIVQGAQLDEGNALSPTSEAELEKGAKEYMKEMVETTFSPDTERGKKAESTKTTAQQTANQDTDASCAWWNMLRDPLSALSRCVIAPLIEKLARVFAELIKWTLNMNAQLFTGNAYINEGWEATRDIANLGFVLAIIVIAFATILRIEAYGVKKTLARLIIVALLVNFSLMICAAFFSFSEILTQFFLNEVFEGDPGANLSKALGLTGNKTLGFGAKLGEAGKEAVGAIAGVILLIIVLVTLATISIMLLIRYVVLGILIILSPLAWLCSILPHTKKWWDQWWNQFLRWIIFAPAMLFFVWLALFSPTNLTNVPSNTGVMEGIGNLFIMAGLLLGGLIIANGLSLAGATAVIAGTTAGAAGVGLWASRGGARMAGGIAMRRPTRPSLRWAQSPRAPVRFAGMAIERGIARTARFGGGVPQPPRPGEKPQKPAPTGLIDVISNRMSYFSGKKGKKFIPKFKI</sequence>
<dbReference type="InterPro" id="IPR045782">
    <property type="entry name" value="TrbL_3"/>
</dbReference>
<evidence type="ECO:0000313" key="4">
    <source>
        <dbReference type="Proteomes" id="UP000230131"/>
    </source>
</evidence>
<reference evidence="4" key="1">
    <citation type="submission" date="2017-09" db="EMBL/GenBank/DDBJ databases">
        <title>Depth-based differentiation of microbial function through sediment-hosted aquifers and enrichment of novel symbionts in the deep terrestrial subsurface.</title>
        <authorList>
            <person name="Probst A.J."/>
            <person name="Ladd B."/>
            <person name="Jarett J.K."/>
            <person name="Geller-Mcgrath D.E."/>
            <person name="Sieber C.M.K."/>
            <person name="Emerson J.B."/>
            <person name="Anantharaman K."/>
            <person name="Thomas B.C."/>
            <person name="Malmstrom R."/>
            <person name="Stieglmeier M."/>
            <person name="Klingl A."/>
            <person name="Woyke T."/>
            <person name="Ryan C.M."/>
            <person name="Banfield J.F."/>
        </authorList>
    </citation>
    <scope>NUCLEOTIDE SEQUENCE [LARGE SCALE GENOMIC DNA]</scope>
</reference>
<feature type="transmembrane region" description="Helical" evidence="2">
    <location>
        <begin position="154"/>
        <end position="174"/>
    </location>
</feature>
<feature type="transmembrane region" description="Helical" evidence="2">
    <location>
        <begin position="345"/>
        <end position="366"/>
    </location>
</feature>
<protein>
    <submittedName>
        <fullName evidence="3">Uncharacterized protein</fullName>
    </submittedName>
</protein>
<evidence type="ECO:0000313" key="3">
    <source>
        <dbReference type="EMBL" id="PIU99233.1"/>
    </source>
</evidence>
<organism evidence="3 4">
    <name type="scientific">Candidatus Wolfebacteria bacterium CG03_land_8_20_14_0_80_36_15</name>
    <dbReference type="NCBI Taxonomy" id="1975067"/>
    <lineage>
        <taxon>Bacteria</taxon>
        <taxon>Candidatus Wolfeibacteriota</taxon>
    </lineage>
</organism>
<dbReference type="Proteomes" id="UP000230131">
    <property type="component" value="Unassembled WGS sequence"/>
</dbReference>
<feature type="transmembrane region" description="Helical" evidence="2">
    <location>
        <begin position="313"/>
        <end position="333"/>
    </location>
</feature>
<evidence type="ECO:0000256" key="2">
    <source>
        <dbReference type="SAM" id="Phobius"/>
    </source>
</evidence>
<dbReference type="Pfam" id="PF19590">
    <property type="entry name" value="TrbL_3"/>
    <property type="match status" value="1"/>
</dbReference>
<feature type="region of interest" description="Disordered" evidence="1">
    <location>
        <begin position="63"/>
        <end position="86"/>
    </location>
</feature>